<proteinExistence type="predicted"/>
<protein>
    <submittedName>
        <fullName evidence="1">SDR family oxidoreductase</fullName>
    </submittedName>
</protein>
<dbReference type="EMBL" id="CP117880">
    <property type="protein sequence ID" value="WDF66964.1"/>
    <property type="molecule type" value="Genomic_DNA"/>
</dbReference>
<dbReference type="Pfam" id="PF13561">
    <property type="entry name" value="adh_short_C2"/>
    <property type="match status" value="1"/>
</dbReference>
<gene>
    <name evidence="1" type="ORF">PQ465_11665</name>
</gene>
<keyword evidence="2" id="KW-1185">Reference proteome</keyword>
<dbReference type="InterPro" id="IPR002347">
    <property type="entry name" value="SDR_fam"/>
</dbReference>
<accession>A0ABY7WBE2</accession>
<dbReference type="InterPro" id="IPR036291">
    <property type="entry name" value="NAD(P)-bd_dom_sf"/>
</dbReference>
<evidence type="ECO:0000313" key="1">
    <source>
        <dbReference type="EMBL" id="WDF66964.1"/>
    </source>
</evidence>
<reference evidence="1 2" key="1">
    <citation type="submission" date="2023-02" db="EMBL/GenBank/DDBJ databases">
        <title>Genome sequence of Sphingobacterium sp. KACC 22765.</title>
        <authorList>
            <person name="Kim S."/>
            <person name="Heo J."/>
            <person name="Kwon S.-W."/>
        </authorList>
    </citation>
    <scope>NUCLEOTIDE SEQUENCE [LARGE SCALE GENOMIC DNA]</scope>
    <source>
        <strain evidence="1 2">KACC 22765</strain>
    </source>
</reference>
<sequence>MTDTDGARNLGILGTDVEKVMIASTPLGRIGQPKDIAPIVAFLASDEAAWITGEIIGTSGGAR</sequence>
<name>A0ABY7WBE2_9SPHI</name>
<dbReference type="Proteomes" id="UP001221558">
    <property type="component" value="Chromosome"/>
</dbReference>
<organism evidence="1 2">
    <name type="scientific">Sphingobacterium oryzagri</name>
    <dbReference type="NCBI Taxonomy" id="3025669"/>
    <lineage>
        <taxon>Bacteria</taxon>
        <taxon>Pseudomonadati</taxon>
        <taxon>Bacteroidota</taxon>
        <taxon>Sphingobacteriia</taxon>
        <taxon>Sphingobacteriales</taxon>
        <taxon>Sphingobacteriaceae</taxon>
        <taxon>Sphingobacterium</taxon>
    </lineage>
</organism>
<dbReference type="Gene3D" id="3.40.50.720">
    <property type="entry name" value="NAD(P)-binding Rossmann-like Domain"/>
    <property type="match status" value="1"/>
</dbReference>
<evidence type="ECO:0000313" key="2">
    <source>
        <dbReference type="Proteomes" id="UP001221558"/>
    </source>
</evidence>
<dbReference type="RefSeq" id="WP_274265704.1">
    <property type="nucleotide sequence ID" value="NZ_CP117880.1"/>
</dbReference>
<dbReference type="SUPFAM" id="SSF51735">
    <property type="entry name" value="NAD(P)-binding Rossmann-fold domains"/>
    <property type="match status" value="1"/>
</dbReference>